<dbReference type="GO" id="GO:0070182">
    <property type="term" value="F:DNA polymerase binding"/>
    <property type="evidence" value="ECO:0007669"/>
    <property type="project" value="TreeGrafter"/>
</dbReference>
<protein>
    <recommendedName>
        <fullName evidence="1">FANCI solenoid 1 domain-containing protein</fullName>
    </recommendedName>
</protein>
<sequence length="348" mass="39822">MEANKVFTKIKELGHNISDREELYKLCKMKLEQVFEHLPRRILNNDGANLLDCIFNGLPDNNCKIKVKVIDVVLETTRKESMSLTHCGDLISRLCLELPRLPLEHLVRWSSDSIQSIVEDKDINMIWRDILPECLNAISLQDNVKHCGSDISGVEFKVQCVHTLCQCRWTEKQLVQLTAMFKDIQLSSTDHRQVVNKICSYIENIPPEALPPLVHQLLKLCKLYNVEVVLSHLSHYFNSRLYSKLEPPPQDSESTTMDVDDIVQHSPAELSRCLSTCLYHISQGAAEPELIRKHIKQWPKTQLLRSPFLIDLSLAISDKGADFRSVCLDCIIISVTHITLTRCLTVMK</sequence>
<dbReference type="GO" id="GO:0006281">
    <property type="term" value="P:DNA repair"/>
    <property type="evidence" value="ECO:0007669"/>
    <property type="project" value="InterPro"/>
</dbReference>
<comment type="caution">
    <text evidence="2">The sequence shown here is derived from an EMBL/GenBank/DDBJ whole genome shotgun (WGS) entry which is preliminary data.</text>
</comment>
<dbReference type="PANTHER" id="PTHR21818:SF0">
    <property type="entry name" value="FANCONI ANEMIA GROUP I PROTEIN"/>
    <property type="match status" value="1"/>
</dbReference>
<dbReference type="Proteomes" id="UP001153954">
    <property type="component" value="Unassembled WGS sequence"/>
</dbReference>
<name>A0AAU9V8X8_EUPED</name>
<proteinExistence type="predicted"/>
<reference evidence="2" key="1">
    <citation type="submission" date="2022-03" db="EMBL/GenBank/DDBJ databases">
        <authorList>
            <person name="Tunstrom K."/>
        </authorList>
    </citation>
    <scope>NUCLEOTIDE SEQUENCE</scope>
</reference>
<evidence type="ECO:0000259" key="1">
    <source>
        <dbReference type="Pfam" id="PF14675"/>
    </source>
</evidence>
<organism evidence="2 3">
    <name type="scientific">Euphydryas editha</name>
    <name type="common">Edith's checkerspot</name>
    <dbReference type="NCBI Taxonomy" id="104508"/>
    <lineage>
        <taxon>Eukaryota</taxon>
        <taxon>Metazoa</taxon>
        <taxon>Ecdysozoa</taxon>
        <taxon>Arthropoda</taxon>
        <taxon>Hexapoda</taxon>
        <taxon>Insecta</taxon>
        <taxon>Pterygota</taxon>
        <taxon>Neoptera</taxon>
        <taxon>Endopterygota</taxon>
        <taxon>Lepidoptera</taxon>
        <taxon>Glossata</taxon>
        <taxon>Ditrysia</taxon>
        <taxon>Papilionoidea</taxon>
        <taxon>Nymphalidae</taxon>
        <taxon>Nymphalinae</taxon>
        <taxon>Euphydryas</taxon>
    </lineage>
</organism>
<dbReference type="PANTHER" id="PTHR21818">
    <property type="entry name" value="BC025462 PROTEIN"/>
    <property type="match status" value="1"/>
</dbReference>
<feature type="domain" description="FANCI solenoid 1" evidence="1">
    <location>
        <begin position="66"/>
        <end position="283"/>
    </location>
</feature>
<dbReference type="EMBL" id="CAKOGL010000029">
    <property type="protein sequence ID" value="CAH2106627.1"/>
    <property type="molecule type" value="Genomic_DNA"/>
</dbReference>
<keyword evidence="3" id="KW-1185">Reference proteome</keyword>
<evidence type="ECO:0000313" key="3">
    <source>
        <dbReference type="Proteomes" id="UP001153954"/>
    </source>
</evidence>
<dbReference type="InterPro" id="IPR026171">
    <property type="entry name" value="FANCI"/>
</dbReference>
<dbReference type="AlphaFoldDB" id="A0AAU9V8X8"/>
<gene>
    <name evidence="2" type="ORF">EEDITHA_LOCUS20738</name>
</gene>
<dbReference type="Pfam" id="PF14675">
    <property type="entry name" value="FANCI_S1"/>
    <property type="match status" value="1"/>
</dbReference>
<accession>A0AAU9V8X8</accession>
<dbReference type="InterPro" id="IPR029308">
    <property type="entry name" value="FANCI_S1"/>
</dbReference>
<evidence type="ECO:0000313" key="2">
    <source>
        <dbReference type="EMBL" id="CAH2106627.1"/>
    </source>
</evidence>